<feature type="signal peptide" evidence="1">
    <location>
        <begin position="1"/>
        <end position="23"/>
    </location>
</feature>
<dbReference type="PANTHER" id="PTHR30289:SF1">
    <property type="entry name" value="PEBP (PHOSPHATIDYLETHANOLAMINE-BINDING PROTEIN) FAMILY PROTEIN"/>
    <property type="match status" value="1"/>
</dbReference>
<comment type="caution">
    <text evidence="2">The sequence shown here is derived from an EMBL/GenBank/DDBJ whole genome shotgun (WGS) entry which is preliminary data.</text>
</comment>
<organism evidence="2 3">
    <name type="scientific">Variovorax terrae</name>
    <dbReference type="NCBI Taxonomy" id="2923278"/>
    <lineage>
        <taxon>Bacteria</taxon>
        <taxon>Pseudomonadati</taxon>
        <taxon>Pseudomonadota</taxon>
        <taxon>Betaproteobacteria</taxon>
        <taxon>Burkholderiales</taxon>
        <taxon>Comamonadaceae</taxon>
        <taxon>Variovorax</taxon>
    </lineage>
</organism>
<dbReference type="Gene3D" id="3.90.280.10">
    <property type="entry name" value="PEBP-like"/>
    <property type="match status" value="1"/>
</dbReference>
<dbReference type="InterPro" id="IPR008914">
    <property type="entry name" value="PEBP"/>
</dbReference>
<reference evidence="2" key="1">
    <citation type="submission" date="2022-03" db="EMBL/GenBank/DDBJ databases">
        <authorList>
            <person name="Woo C.Y."/>
        </authorList>
    </citation>
    <scope>NUCLEOTIDE SEQUENCE</scope>
    <source>
        <strain evidence="2">CYS-02</strain>
    </source>
</reference>
<accession>A0A9X1VWK2</accession>
<dbReference type="RefSeq" id="WP_243308181.1">
    <property type="nucleotide sequence ID" value="NZ_JALGBI010000002.1"/>
</dbReference>
<evidence type="ECO:0000313" key="3">
    <source>
        <dbReference type="Proteomes" id="UP001139447"/>
    </source>
</evidence>
<dbReference type="Pfam" id="PF01161">
    <property type="entry name" value="PBP"/>
    <property type="match status" value="1"/>
</dbReference>
<evidence type="ECO:0000256" key="1">
    <source>
        <dbReference type="SAM" id="SignalP"/>
    </source>
</evidence>
<dbReference type="CDD" id="cd00865">
    <property type="entry name" value="PEBP_bact_arch"/>
    <property type="match status" value="1"/>
</dbReference>
<sequence>MKTITALALASLAFAMASRTAHAADFELGSRAIQQGGAIGAAHYWNNFGCSGGNVMPDLAWQGAPADTRSFAVTFYDKDAPTGSGFWHWVVYDIPADTRALAGGVNGGPLPSGAVEGHTDLGKPGYLGPCPPVGRQHTYVYTVHALKVDKLPVDKAATPALVGFLLWQNTLDKTSLSVLAGPR</sequence>
<dbReference type="Proteomes" id="UP001139447">
    <property type="component" value="Unassembled WGS sequence"/>
</dbReference>
<dbReference type="NCBIfam" id="TIGR00481">
    <property type="entry name" value="YbhB/YbcL family Raf kinase inhibitor-like protein"/>
    <property type="match status" value="1"/>
</dbReference>
<name>A0A9X1VWK2_9BURK</name>
<dbReference type="SUPFAM" id="SSF49777">
    <property type="entry name" value="PEBP-like"/>
    <property type="match status" value="1"/>
</dbReference>
<feature type="chain" id="PRO_5040790805" evidence="1">
    <location>
        <begin position="24"/>
        <end position="183"/>
    </location>
</feature>
<evidence type="ECO:0000313" key="2">
    <source>
        <dbReference type="EMBL" id="MCJ0765101.1"/>
    </source>
</evidence>
<keyword evidence="1" id="KW-0732">Signal</keyword>
<dbReference type="InterPro" id="IPR036610">
    <property type="entry name" value="PEBP-like_sf"/>
</dbReference>
<dbReference type="EMBL" id="JALGBI010000002">
    <property type="protein sequence ID" value="MCJ0765101.1"/>
    <property type="molecule type" value="Genomic_DNA"/>
</dbReference>
<dbReference type="InterPro" id="IPR005247">
    <property type="entry name" value="YbhB_YbcL/LppC-like"/>
</dbReference>
<dbReference type="AlphaFoldDB" id="A0A9X1VWK2"/>
<gene>
    <name evidence="2" type="ORF">MMF98_17955</name>
</gene>
<keyword evidence="3" id="KW-1185">Reference proteome</keyword>
<dbReference type="PANTHER" id="PTHR30289">
    <property type="entry name" value="UNCHARACTERIZED PROTEIN YBCL-RELATED"/>
    <property type="match status" value="1"/>
</dbReference>
<protein>
    <submittedName>
        <fullName evidence="2">YbhB/YbcL family Raf kinase inhibitor-like protein</fullName>
    </submittedName>
</protein>
<proteinExistence type="predicted"/>